<dbReference type="GO" id="GO:0071973">
    <property type="term" value="P:bacterial-type flagellum-dependent cell motility"/>
    <property type="evidence" value="ECO:0007669"/>
    <property type="project" value="InterPro"/>
</dbReference>
<dbReference type="InterPro" id="IPR001492">
    <property type="entry name" value="Flagellin"/>
</dbReference>
<dbReference type="InterPro" id="IPR001029">
    <property type="entry name" value="Flagellin_N"/>
</dbReference>
<dbReference type="Gene3D" id="1.20.1330.10">
    <property type="entry name" value="f41 fragment of flagellin, N-terminal domain"/>
    <property type="match status" value="2"/>
</dbReference>
<evidence type="ECO:0000259" key="5">
    <source>
        <dbReference type="Pfam" id="PF00669"/>
    </source>
</evidence>
<gene>
    <name evidence="6" type="ORF">SAMN05444165_6513</name>
</gene>
<keyword evidence="4" id="KW-0975">Bacterial flagellum</keyword>
<evidence type="ECO:0000313" key="7">
    <source>
        <dbReference type="Proteomes" id="UP000185151"/>
    </source>
</evidence>
<keyword evidence="7" id="KW-1185">Reference proteome</keyword>
<dbReference type="SUPFAM" id="SSF64518">
    <property type="entry name" value="Phase 1 flagellin"/>
    <property type="match status" value="1"/>
</dbReference>
<dbReference type="GO" id="GO:0005576">
    <property type="term" value="C:extracellular region"/>
    <property type="evidence" value="ECO:0007669"/>
    <property type="project" value="UniProtKB-SubCell"/>
</dbReference>
<evidence type="ECO:0000256" key="1">
    <source>
        <dbReference type="ARBA" id="ARBA00004365"/>
    </source>
</evidence>
<dbReference type="PANTHER" id="PTHR42792">
    <property type="entry name" value="FLAGELLIN"/>
    <property type="match status" value="1"/>
</dbReference>
<protein>
    <submittedName>
        <fullName evidence="6">Flagellar hook-associated protein 3 FlgL</fullName>
    </submittedName>
</protein>
<dbReference type="AlphaFoldDB" id="A0A1N6L7Z7"/>
<accession>A0A1N6L7Z7</accession>
<evidence type="ECO:0000313" key="6">
    <source>
        <dbReference type="EMBL" id="SIO64797.1"/>
    </source>
</evidence>
<dbReference type="Pfam" id="PF00669">
    <property type="entry name" value="Flagellin_N"/>
    <property type="match status" value="1"/>
</dbReference>
<dbReference type="RefSeq" id="WP_074301322.1">
    <property type="nucleotide sequence ID" value="NZ_FSRU01000002.1"/>
</dbReference>
<keyword evidence="6" id="KW-0966">Cell projection</keyword>
<evidence type="ECO:0000256" key="2">
    <source>
        <dbReference type="ARBA" id="ARBA00004613"/>
    </source>
</evidence>
<keyword evidence="6" id="KW-0969">Cilium</keyword>
<feature type="domain" description="Flagellin N-terminal" evidence="5">
    <location>
        <begin position="3"/>
        <end position="139"/>
    </location>
</feature>
<proteinExistence type="inferred from homology"/>
<organism evidence="6 7">
    <name type="scientific">Paraburkholderia phenazinium</name>
    <dbReference type="NCBI Taxonomy" id="60549"/>
    <lineage>
        <taxon>Bacteria</taxon>
        <taxon>Pseudomonadati</taxon>
        <taxon>Pseudomonadota</taxon>
        <taxon>Betaproteobacteria</taxon>
        <taxon>Burkholderiales</taxon>
        <taxon>Burkholderiaceae</taxon>
        <taxon>Paraburkholderia</taxon>
    </lineage>
</organism>
<name>A0A1N6L7Z7_9BURK</name>
<dbReference type="InterPro" id="IPR013384">
    <property type="entry name" value="Flagell_FlgL"/>
</dbReference>
<dbReference type="NCBIfam" id="TIGR02550">
    <property type="entry name" value="flagell_flgL"/>
    <property type="match status" value="1"/>
</dbReference>
<dbReference type="PANTHER" id="PTHR42792:SF1">
    <property type="entry name" value="FLAGELLAR HOOK-ASSOCIATED PROTEIN 3"/>
    <property type="match status" value="1"/>
</dbReference>
<evidence type="ECO:0000256" key="3">
    <source>
        <dbReference type="ARBA" id="ARBA00005709"/>
    </source>
</evidence>
<evidence type="ECO:0000256" key="4">
    <source>
        <dbReference type="ARBA" id="ARBA00023143"/>
    </source>
</evidence>
<reference evidence="6 7" key="1">
    <citation type="submission" date="2016-11" db="EMBL/GenBank/DDBJ databases">
        <authorList>
            <person name="Jaros S."/>
            <person name="Januszkiewicz K."/>
            <person name="Wedrychowicz H."/>
        </authorList>
    </citation>
    <scope>NUCLEOTIDE SEQUENCE [LARGE SCALE GENOMIC DNA]</scope>
    <source>
        <strain evidence="6 7">GAS95</strain>
    </source>
</reference>
<comment type="subcellular location">
    <subcellularLocation>
        <location evidence="1">Bacterial flagellum</location>
    </subcellularLocation>
    <subcellularLocation>
        <location evidence="2">Secreted</location>
    </subcellularLocation>
</comment>
<dbReference type="GO" id="GO:0009424">
    <property type="term" value="C:bacterial-type flagellum hook"/>
    <property type="evidence" value="ECO:0007669"/>
    <property type="project" value="InterPro"/>
</dbReference>
<dbReference type="EMBL" id="FSRU01000002">
    <property type="protein sequence ID" value="SIO64797.1"/>
    <property type="molecule type" value="Genomic_DNA"/>
</dbReference>
<comment type="similarity">
    <text evidence="3">Belongs to the bacterial flagellin family.</text>
</comment>
<dbReference type="GO" id="GO:0005198">
    <property type="term" value="F:structural molecule activity"/>
    <property type="evidence" value="ECO:0007669"/>
    <property type="project" value="InterPro"/>
</dbReference>
<sequence>MRISTSQYLSMNVQSMDNQQSELSQLYGEISSGTNLTTPADNPLGAAQAVQLSMQGATLSQYSTNQSSALTALGSEDSTLSSVTQALQSVNTQLLSAGDATLNDTNRSAIAATLQQLNTTLMTLANTKSPSGGYLFGGFQSASQPFTQNSAGTVVYNGDNGISSTEISSTTSIATGDSGAAVFMSVTPETASPVAYAAAGNTGTAIVGAVSTTNAVASASGDTYGITFSVTGTPAVTTYTVSDTNSAGTTTSAAQPFTAGSAITLGTSGQSVTVTGVPANGDAFTVQPATQVPASQGGTNIFSTIQNMITALQTPADTPTTAAALTNTLNVGLTQVQNALSNITTVQATVGGREQQLQAMQTVNQSESLQNTNSLADLTSIDLPSTISKYTQTQYSLQASQEAFVQVQQMSLFQYLNQ</sequence>
<dbReference type="OrthoDB" id="9768249at2"/>
<dbReference type="Proteomes" id="UP000185151">
    <property type="component" value="Unassembled WGS sequence"/>
</dbReference>
<keyword evidence="6" id="KW-0282">Flagellum</keyword>